<evidence type="ECO:0000313" key="2">
    <source>
        <dbReference type="EMBL" id="KRY04915.1"/>
    </source>
</evidence>
<dbReference type="AlphaFoldDB" id="A0A0V0YXB6"/>
<protein>
    <submittedName>
        <fullName evidence="1">Uncharacterized protein</fullName>
    </submittedName>
</protein>
<comment type="caution">
    <text evidence="1">The sequence shown here is derived from an EMBL/GenBank/DDBJ whole genome shotgun (WGS) entry which is preliminary data.</text>
</comment>
<evidence type="ECO:0000313" key="3">
    <source>
        <dbReference type="Proteomes" id="UP000054783"/>
    </source>
</evidence>
<gene>
    <name evidence="2" type="ORF">T12_16088</name>
    <name evidence="1" type="ORF">T12_4525</name>
</gene>
<reference evidence="1 3" key="1">
    <citation type="submission" date="2015-01" db="EMBL/GenBank/DDBJ databases">
        <title>Evolution of Trichinella species and genotypes.</title>
        <authorList>
            <person name="Korhonen P.K."/>
            <person name="Edoardo P."/>
            <person name="Giuseppe L.R."/>
            <person name="Gasser R.B."/>
        </authorList>
    </citation>
    <scope>NUCLEOTIDE SEQUENCE [LARGE SCALE GENOMIC DNA]</scope>
    <source>
        <strain evidence="1">ISS2496</strain>
    </source>
</reference>
<keyword evidence="3" id="KW-1185">Reference proteome</keyword>
<name>A0A0V0YXB6_9BILA</name>
<evidence type="ECO:0000313" key="1">
    <source>
        <dbReference type="EMBL" id="KRY04910.1"/>
    </source>
</evidence>
<sequence length="145" mass="16320">MFPSILLTHWISQQLLQRLKNSVCSKLKIKSTGDLKVQCLGIFHPVRAGRKAIAVHFSYNIAVSMTACIQRRELRQTRLIATTSVPLSELKGSVIDLPKLVSEQLRPVLQYLCQFMILPAAGEGMVPVERFMFTASVCRFQCRDG</sequence>
<dbReference type="EMBL" id="JYDQ01001621">
    <property type="protein sequence ID" value="KRY04915.1"/>
    <property type="molecule type" value="Genomic_DNA"/>
</dbReference>
<organism evidence="1 3">
    <name type="scientific">Trichinella patagoniensis</name>
    <dbReference type="NCBI Taxonomy" id="990121"/>
    <lineage>
        <taxon>Eukaryota</taxon>
        <taxon>Metazoa</taxon>
        <taxon>Ecdysozoa</taxon>
        <taxon>Nematoda</taxon>
        <taxon>Enoplea</taxon>
        <taxon>Dorylaimia</taxon>
        <taxon>Trichinellida</taxon>
        <taxon>Trichinellidae</taxon>
        <taxon>Trichinella</taxon>
    </lineage>
</organism>
<proteinExistence type="predicted"/>
<dbReference type="Proteomes" id="UP000054783">
    <property type="component" value="Unassembled WGS sequence"/>
</dbReference>
<dbReference type="EMBL" id="JYDQ01001623">
    <property type="protein sequence ID" value="KRY04910.1"/>
    <property type="molecule type" value="Genomic_DNA"/>
</dbReference>
<accession>A0A0V0YXB6</accession>